<feature type="chain" id="PRO_5047489820" evidence="1">
    <location>
        <begin position="26"/>
        <end position="472"/>
    </location>
</feature>
<gene>
    <name evidence="3" type="ORF">LXN57_34955</name>
</gene>
<evidence type="ECO:0000256" key="1">
    <source>
        <dbReference type="SAM" id="SignalP"/>
    </source>
</evidence>
<dbReference type="InterPro" id="IPR029058">
    <property type="entry name" value="AB_hydrolase_fold"/>
</dbReference>
<evidence type="ECO:0000259" key="2">
    <source>
        <dbReference type="Pfam" id="PF00326"/>
    </source>
</evidence>
<dbReference type="RefSeq" id="WP_251802509.1">
    <property type="nucleotide sequence ID" value="NZ_JAMQOL010000051.1"/>
</dbReference>
<evidence type="ECO:0000313" key="3">
    <source>
        <dbReference type="EMBL" id="MCM4082781.1"/>
    </source>
</evidence>
<dbReference type="Gene3D" id="3.40.50.1820">
    <property type="entry name" value="alpha/beta hydrolase"/>
    <property type="match status" value="1"/>
</dbReference>
<dbReference type="SUPFAM" id="SSF53474">
    <property type="entry name" value="alpha/beta-Hydrolases"/>
    <property type="match status" value="1"/>
</dbReference>
<protein>
    <submittedName>
        <fullName evidence="3">Lysophospholipase</fullName>
    </submittedName>
</protein>
<name>A0ABT0Y9Q3_9ACTN</name>
<reference evidence="3 4" key="1">
    <citation type="submission" date="2022-06" db="EMBL/GenBank/DDBJ databases">
        <title>Actinoplanes abujensis sp. nov., isolated from Nigerian arid soil.</title>
        <authorList>
            <person name="Ding P."/>
        </authorList>
    </citation>
    <scope>NUCLEOTIDE SEQUENCE [LARGE SCALE GENOMIC DNA]</scope>
    <source>
        <strain evidence="4">TRM88002</strain>
    </source>
</reference>
<dbReference type="Pfam" id="PF00326">
    <property type="entry name" value="Peptidase_S9"/>
    <property type="match status" value="1"/>
</dbReference>
<dbReference type="InterPro" id="IPR001375">
    <property type="entry name" value="Peptidase_S9_cat"/>
</dbReference>
<sequence>MIRSRAAAGLGLIVALAVAFTPAVAAPAVAAPAAAPFCTAPTPSTTQPGYLVADPDCTLDGTPFTALPGAEVHTGIVGGAAYRIEVPGAWNGGLVVYAHGYRGTGTTVYVDDPALRQHYVARGYAWAASSYATNGYDVGQGVRDSVALIDVFRRVTGVRARSVIMSGASMGGHVTAVAIEEHPRAFAGAMPYCGVLGDTALYDYFLDANVTAAALTGVTIEFPREPAADYQQRWREQVGRIVPALGLPSGSTPAGRTWSAVVERRSGGDRPGFDSAFAYWNSAPSLPPLADLPFLFGLYPGLQGGTAGIAEGNVAGNRHTVYRSTDRLWPTAAEWRLNRDVLRVKRAVPADPGLSGVPRVDGRPSIPVLSLHDLGDLFVPFSMEQEYAARAARNGRSALFVSRAIRGVGHCDFTPAELTQAFDDLTTWLRTGHRAAGDAVLNRRAVADPDFGCRWTRGTHRGFVAPPCPADG</sequence>
<feature type="signal peptide" evidence="1">
    <location>
        <begin position="1"/>
        <end position="25"/>
    </location>
</feature>
<evidence type="ECO:0000313" key="4">
    <source>
        <dbReference type="Proteomes" id="UP001523216"/>
    </source>
</evidence>
<proteinExistence type="predicted"/>
<comment type="caution">
    <text evidence="3">The sequence shown here is derived from an EMBL/GenBank/DDBJ whole genome shotgun (WGS) entry which is preliminary data.</text>
</comment>
<dbReference type="EMBL" id="JAMQOL010000051">
    <property type="protein sequence ID" value="MCM4082781.1"/>
    <property type="molecule type" value="Genomic_DNA"/>
</dbReference>
<organism evidence="3 4">
    <name type="scientific">Paractinoplanes hotanensis</name>
    <dbReference type="NCBI Taxonomy" id="2906497"/>
    <lineage>
        <taxon>Bacteria</taxon>
        <taxon>Bacillati</taxon>
        <taxon>Actinomycetota</taxon>
        <taxon>Actinomycetes</taxon>
        <taxon>Micromonosporales</taxon>
        <taxon>Micromonosporaceae</taxon>
        <taxon>Paractinoplanes</taxon>
    </lineage>
</organism>
<keyword evidence="4" id="KW-1185">Reference proteome</keyword>
<keyword evidence="1" id="KW-0732">Signal</keyword>
<accession>A0ABT0Y9Q3</accession>
<feature type="domain" description="Peptidase S9 prolyl oligopeptidase catalytic" evidence="2">
    <location>
        <begin position="123"/>
        <end position="205"/>
    </location>
</feature>
<dbReference type="Proteomes" id="UP001523216">
    <property type="component" value="Unassembled WGS sequence"/>
</dbReference>